<evidence type="ECO:0000256" key="1">
    <source>
        <dbReference type="ARBA" id="ARBA00022729"/>
    </source>
</evidence>
<proteinExistence type="predicted"/>
<reference evidence="4" key="2">
    <citation type="journal article" date="2021" name="PeerJ">
        <title>Extensive microbial diversity within the chicken gut microbiome revealed by metagenomics and culture.</title>
        <authorList>
            <person name="Gilroy R."/>
            <person name="Ravi A."/>
            <person name="Getino M."/>
            <person name="Pursley I."/>
            <person name="Horton D.L."/>
            <person name="Alikhan N.F."/>
            <person name="Baker D."/>
            <person name="Gharbi K."/>
            <person name="Hall N."/>
            <person name="Watson M."/>
            <person name="Adriaenssens E.M."/>
            <person name="Foster-Nyarko E."/>
            <person name="Jarju S."/>
            <person name="Secka A."/>
            <person name="Antonio M."/>
            <person name="Oren A."/>
            <person name="Chaudhuri R.R."/>
            <person name="La Ragione R."/>
            <person name="Hildebrand F."/>
            <person name="Pallen M.J."/>
        </authorList>
    </citation>
    <scope>NUCLEOTIDE SEQUENCE</scope>
    <source>
        <strain evidence="4">3924</strain>
    </source>
</reference>
<name>A0A940DMD0_9BACT</name>
<comment type="caution">
    <text evidence="4">The sequence shown here is derived from an EMBL/GenBank/DDBJ whole genome shotgun (WGS) entry which is preliminary data.</text>
</comment>
<dbReference type="AlphaFoldDB" id="A0A940DMD0"/>
<evidence type="ECO:0000313" key="4">
    <source>
        <dbReference type="EMBL" id="MBO8440412.1"/>
    </source>
</evidence>
<keyword evidence="1 2" id="KW-0732">Signal</keyword>
<evidence type="ECO:0000259" key="3">
    <source>
        <dbReference type="Pfam" id="PF13505"/>
    </source>
</evidence>
<organism evidence="4 5">
    <name type="scientific">Candidatus Aphodosoma intestinipullorum</name>
    <dbReference type="NCBI Taxonomy" id="2840674"/>
    <lineage>
        <taxon>Bacteria</taxon>
        <taxon>Pseudomonadati</taxon>
        <taxon>Bacteroidota</taxon>
        <taxon>Bacteroidia</taxon>
        <taxon>Bacteroidales</taxon>
        <taxon>Candidatus Aphodosoma</taxon>
    </lineage>
</organism>
<feature type="signal peptide" evidence="2">
    <location>
        <begin position="1"/>
        <end position="20"/>
    </location>
</feature>
<protein>
    <submittedName>
        <fullName evidence="4">Outer membrane beta-barrel protein</fullName>
    </submittedName>
</protein>
<dbReference type="SUPFAM" id="SSF56925">
    <property type="entry name" value="OMPA-like"/>
    <property type="match status" value="1"/>
</dbReference>
<feature type="chain" id="PRO_5036783086" evidence="2">
    <location>
        <begin position="21"/>
        <end position="228"/>
    </location>
</feature>
<reference evidence="4" key="1">
    <citation type="submission" date="2020-10" db="EMBL/GenBank/DDBJ databases">
        <authorList>
            <person name="Gilroy R."/>
        </authorList>
    </citation>
    <scope>NUCLEOTIDE SEQUENCE</scope>
    <source>
        <strain evidence="4">3924</strain>
    </source>
</reference>
<feature type="domain" description="Outer membrane protein beta-barrel" evidence="3">
    <location>
        <begin position="8"/>
        <end position="210"/>
    </location>
</feature>
<evidence type="ECO:0000256" key="2">
    <source>
        <dbReference type="SAM" id="SignalP"/>
    </source>
</evidence>
<dbReference type="Proteomes" id="UP000712007">
    <property type="component" value="Unassembled WGS sequence"/>
</dbReference>
<dbReference type="EMBL" id="JADIMV010000125">
    <property type="protein sequence ID" value="MBO8440412.1"/>
    <property type="molecule type" value="Genomic_DNA"/>
</dbReference>
<dbReference type="Pfam" id="PF13505">
    <property type="entry name" value="OMP_b-brl"/>
    <property type="match status" value="1"/>
</dbReference>
<sequence>MKKSVFLVAILAIIPFMAYAQQKKFKPDTLKVATEVFFSPMSFSIGYDNLTGDPTIDGSSISIPSYGAKVRVFTGGHWAFRMQLGLNSDIYNDVSQTTSGSSTYKTRSSESYTTFSLVPGFEYHFKGTERVSPYVGAEVGLLLNANNTAMKTDGQSDSDSEVNAGFVLNAVTGFDVYLCKGLYLGAELGFGITSSRVSSYDSGNTKNHSGLTSVGFTVTPAIRVGWLF</sequence>
<gene>
    <name evidence="4" type="ORF">IAC51_07165</name>
</gene>
<dbReference type="InterPro" id="IPR011250">
    <property type="entry name" value="OMP/PagP_B-barrel"/>
</dbReference>
<accession>A0A940DMD0</accession>
<dbReference type="InterPro" id="IPR027385">
    <property type="entry name" value="Beta-barrel_OMP"/>
</dbReference>
<evidence type="ECO:0000313" key="5">
    <source>
        <dbReference type="Proteomes" id="UP000712007"/>
    </source>
</evidence>
<dbReference type="Gene3D" id="2.40.160.20">
    <property type="match status" value="1"/>
</dbReference>